<sequence>MQELINTIKEKANLSEEDATKAAQAAVDFVKSKVPPFFADKIEELINGKFDLGAMMGGFGGGNAGESPLDKLGSMFGK</sequence>
<gene>
    <name evidence="1" type="ORF">F0919_06325</name>
</gene>
<dbReference type="Proteomes" id="UP000323632">
    <property type="component" value="Unassembled WGS sequence"/>
</dbReference>
<name>A0A5M6CQ42_9BACT</name>
<evidence type="ECO:0008006" key="3">
    <source>
        <dbReference type="Google" id="ProtNLM"/>
    </source>
</evidence>
<evidence type="ECO:0000313" key="2">
    <source>
        <dbReference type="Proteomes" id="UP000323632"/>
    </source>
</evidence>
<organism evidence="1 2">
    <name type="scientific">Taibaiella lutea</name>
    <dbReference type="NCBI Taxonomy" id="2608001"/>
    <lineage>
        <taxon>Bacteria</taxon>
        <taxon>Pseudomonadati</taxon>
        <taxon>Bacteroidota</taxon>
        <taxon>Chitinophagia</taxon>
        <taxon>Chitinophagales</taxon>
        <taxon>Chitinophagaceae</taxon>
        <taxon>Taibaiella</taxon>
    </lineage>
</organism>
<dbReference type="RefSeq" id="WP_150031859.1">
    <property type="nucleotide sequence ID" value="NZ_VWSH01000001.1"/>
</dbReference>
<keyword evidence="2" id="KW-1185">Reference proteome</keyword>
<reference evidence="1 2" key="1">
    <citation type="submission" date="2019-09" db="EMBL/GenBank/DDBJ databases">
        <title>Genome sequence and assembly of Taibaiella sp.</title>
        <authorList>
            <person name="Chhetri G."/>
        </authorList>
    </citation>
    <scope>NUCLEOTIDE SEQUENCE [LARGE SCALE GENOMIC DNA]</scope>
    <source>
        <strain evidence="1 2">KVB11</strain>
    </source>
</reference>
<evidence type="ECO:0000313" key="1">
    <source>
        <dbReference type="EMBL" id="KAA5537284.1"/>
    </source>
</evidence>
<accession>A0A5M6CQ42</accession>
<protein>
    <recommendedName>
        <fullName evidence="3">DUF2267 domain-containing protein</fullName>
    </recommendedName>
</protein>
<comment type="caution">
    <text evidence="1">The sequence shown here is derived from an EMBL/GenBank/DDBJ whole genome shotgun (WGS) entry which is preliminary data.</text>
</comment>
<dbReference type="EMBL" id="VWSH01000001">
    <property type="protein sequence ID" value="KAA5537284.1"/>
    <property type="molecule type" value="Genomic_DNA"/>
</dbReference>
<dbReference type="AlphaFoldDB" id="A0A5M6CQ42"/>
<proteinExistence type="predicted"/>